<keyword evidence="2" id="KW-1185">Reference proteome</keyword>
<reference evidence="1" key="1">
    <citation type="journal article" date="2019" name="bioRxiv">
        <title>The Genome of the Zebra Mussel, Dreissena polymorpha: A Resource for Invasive Species Research.</title>
        <authorList>
            <person name="McCartney M.A."/>
            <person name="Auch B."/>
            <person name="Kono T."/>
            <person name="Mallez S."/>
            <person name="Zhang Y."/>
            <person name="Obille A."/>
            <person name="Becker A."/>
            <person name="Abrahante J.E."/>
            <person name="Garbe J."/>
            <person name="Badalamenti J.P."/>
            <person name="Herman A."/>
            <person name="Mangelson H."/>
            <person name="Liachko I."/>
            <person name="Sullivan S."/>
            <person name="Sone E.D."/>
            <person name="Koren S."/>
            <person name="Silverstein K.A.T."/>
            <person name="Beckman K.B."/>
            <person name="Gohl D.M."/>
        </authorList>
    </citation>
    <scope>NUCLEOTIDE SEQUENCE</scope>
    <source>
        <strain evidence="1">Duluth1</strain>
        <tissue evidence="1">Whole animal</tissue>
    </source>
</reference>
<reference evidence="1" key="2">
    <citation type="submission" date="2020-11" db="EMBL/GenBank/DDBJ databases">
        <authorList>
            <person name="McCartney M.A."/>
            <person name="Auch B."/>
            <person name="Kono T."/>
            <person name="Mallez S."/>
            <person name="Becker A."/>
            <person name="Gohl D.M."/>
            <person name="Silverstein K.A.T."/>
            <person name="Koren S."/>
            <person name="Bechman K.B."/>
            <person name="Herman A."/>
            <person name="Abrahante J.E."/>
            <person name="Garbe J."/>
        </authorList>
    </citation>
    <scope>NUCLEOTIDE SEQUENCE</scope>
    <source>
        <strain evidence="1">Duluth1</strain>
        <tissue evidence="1">Whole animal</tissue>
    </source>
</reference>
<gene>
    <name evidence="1" type="ORF">DPMN_024705</name>
</gene>
<name>A0A9D4LMY3_DREPO</name>
<evidence type="ECO:0000313" key="1">
    <source>
        <dbReference type="EMBL" id="KAH3861755.1"/>
    </source>
</evidence>
<sequence length="87" mass="9932">MSATVVKDNDDENCSISHDSVDKGNMISVIQVMIHEELWTIVMTRIPVKWAHTVSLRGKAEITGLKPFKLIETQKNHRPKKWMTTGE</sequence>
<dbReference type="Proteomes" id="UP000828390">
    <property type="component" value="Unassembled WGS sequence"/>
</dbReference>
<evidence type="ECO:0000313" key="2">
    <source>
        <dbReference type="Proteomes" id="UP000828390"/>
    </source>
</evidence>
<dbReference type="EMBL" id="JAIWYP010000002">
    <property type="protein sequence ID" value="KAH3861755.1"/>
    <property type="molecule type" value="Genomic_DNA"/>
</dbReference>
<accession>A0A9D4LMY3</accession>
<dbReference type="AlphaFoldDB" id="A0A9D4LMY3"/>
<organism evidence="1 2">
    <name type="scientific">Dreissena polymorpha</name>
    <name type="common">Zebra mussel</name>
    <name type="synonym">Mytilus polymorpha</name>
    <dbReference type="NCBI Taxonomy" id="45954"/>
    <lineage>
        <taxon>Eukaryota</taxon>
        <taxon>Metazoa</taxon>
        <taxon>Spiralia</taxon>
        <taxon>Lophotrochozoa</taxon>
        <taxon>Mollusca</taxon>
        <taxon>Bivalvia</taxon>
        <taxon>Autobranchia</taxon>
        <taxon>Heteroconchia</taxon>
        <taxon>Euheterodonta</taxon>
        <taxon>Imparidentia</taxon>
        <taxon>Neoheterodontei</taxon>
        <taxon>Myida</taxon>
        <taxon>Dreissenoidea</taxon>
        <taxon>Dreissenidae</taxon>
        <taxon>Dreissena</taxon>
    </lineage>
</organism>
<protein>
    <submittedName>
        <fullName evidence="1">Uncharacterized protein</fullName>
    </submittedName>
</protein>
<proteinExistence type="predicted"/>
<comment type="caution">
    <text evidence="1">The sequence shown here is derived from an EMBL/GenBank/DDBJ whole genome shotgun (WGS) entry which is preliminary data.</text>
</comment>